<evidence type="ECO:0000313" key="6">
    <source>
        <dbReference type="EMBL" id="QEL19922.1"/>
    </source>
</evidence>
<evidence type="ECO:0000313" key="7">
    <source>
        <dbReference type="Proteomes" id="UP000324974"/>
    </source>
</evidence>
<dbReference type="NCBIfam" id="NF033564">
    <property type="entry name" value="transpos_ISAs1"/>
    <property type="match status" value="1"/>
</dbReference>
<dbReference type="PANTHER" id="PTHR30298:SF0">
    <property type="entry name" value="PROTEIN YBFL-RELATED"/>
    <property type="match status" value="1"/>
</dbReference>
<dbReference type="InterPro" id="IPR002559">
    <property type="entry name" value="Transposase_11"/>
</dbReference>
<dbReference type="GO" id="GO:0004803">
    <property type="term" value="F:transposase activity"/>
    <property type="evidence" value="ECO:0007669"/>
    <property type="project" value="InterPro"/>
</dbReference>
<dbReference type="Proteomes" id="UP000324974">
    <property type="component" value="Chromosome"/>
</dbReference>
<evidence type="ECO:0000259" key="2">
    <source>
        <dbReference type="Pfam" id="PF13808"/>
    </source>
</evidence>
<dbReference type="EMBL" id="CP042425">
    <property type="protein sequence ID" value="QEL15797.1"/>
    <property type="molecule type" value="Genomic_DNA"/>
</dbReference>
<organism evidence="5 7">
    <name type="scientific">Limnoglobus roseus</name>
    <dbReference type="NCBI Taxonomy" id="2598579"/>
    <lineage>
        <taxon>Bacteria</taxon>
        <taxon>Pseudomonadati</taxon>
        <taxon>Planctomycetota</taxon>
        <taxon>Planctomycetia</taxon>
        <taxon>Gemmatales</taxon>
        <taxon>Gemmataceae</taxon>
        <taxon>Limnoglobus</taxon>
    </lineage>
</organism>
<dbReference type="InterPro" id="IPR051698">
    <property type="entry name" value="Transposase_11-like"/>
</dbReference>
<evidence type="ECO:0000313" key="4">
    <source>
        <dbReference type="EMBL" id="QEL15797.1"/>
    </source>
</evidence>
<feature type="domain" description="Transposase IS4-like" evidence="1">
    <location>
        <begin position="107"/>
        <end position="321"/>
    </location>
</feature>
<dbReference type="EMBL" id="CP042425">
    <property type="protein sequence ID" value="QEL16329.1"/>
    <property type="molecule type" value="Genomic_DNA"/>
</dbReference>
<dbReference type="InterPro" id="IPR047647">
    <property type="entry name" value="ISAs1_transpos"/>
</dbReference>
<dbReference type="GO" id="GO:0003677">
    <property type="term" value="F:DNA binding"/>
    <property type="evidence" value="ECO:0007669"/>
    <property type="project" value="InterPro"/>
</dbReference>
<keyword evidence="7" id="KW-1185">Reference proteome</keyword>
<dbReference type="Pfam" id="PF13808">
    <property type="entry name" value="DDE_Tnp_1_assoc"/>
    <property type="match status" value="1"/>
</dbReference>
<name>A0A5C1AAB7_9BACT</name>
<reference evidence="5" key="2">
    <citation type="journal article" date="2020" name="Int. J. Syst. Evol. Microbiol.">
        <title>Limnoglobus roseus gen. nov., sp. nov., a novel freshwater planctomycete with a giant genome from the family Gemmataceae.</title>
        <authorList>
            <person name="Kulichevskaya I.S."/>
            <person name="Naumoff D.G."/>
            <person name="Miroshnikov K.K."/>
            <person name="Ivanova A.A."/>
            <person name="Philippov D.A."/>
            <person name="Hakobyan A."/>
            <person name="Rijpstra W.I.C."/>
            <person name="Damste J.S.S."/>
            <person name="Liesack W."/>
            <person name="Dedysh S.N."/>
        </authorList>
    </citation>
    <scope>NUCLEOTIDE SEQUENCE</scope>
    <source>
        <strain evidence="5">PX52</strain>
    </source>
</reference>
<dbReference type="RefSeq" id="WP_149108794.1">
    <property type="nucleotide sequence ID" value="NZ_CP042425.1"/>
</dbReference>
<proteinExistence type="predicted"/>
<dbReference type="GO" id="GO:0006313">
    <property type="term" value="P:DNA transposition"/>
    <property type="evidence" value="ECO:0007669"/>
    <property type="project" value="InterPro"/>
</dbReference>
<dbReference type="KEGG" id="lrs:PX52LOC_03274"/>
<evidence type="ECO:0000313" key="3">
    <source>
        <dbReference type="EMBL" id="QEL13860.1"/>
    </source>
</evidence>
<dbReference type="Pfam" id="PF01609">
    <property type="entry name" value="DDE_Tnp_1"/>
    <property type="match status" value="1"/>
</dbReference>
<sequence>MPTKDVSIARYFTDLPDPRMDRTKKHTLGDILVIALCAVVCGADSWEEVEAFGEAKRDWLGKFLTLPNGIPSHDTFGRVFARLDPNRFGECVAGWMAAVCEVARLKHIAIDGKACRSAPRNTFSGCLHLVSAWAAENRLILGQAGVADGSHEIAAIPELLRVLDLKGALVTLDAAGCQKEIAKQIRKNGGHYLLSVKGNQPALHDAVFGVFDRACETDFAGVKHDGHEAVEDGHGRHEERYVTAIYDPPGLPPEWPDVAAVVLVGREREVKGKRTDTAHYYITSLKGTAAELGRLIRRHWAVENELHWCLDVAFREDANKTAAGHAGTNLGLVRRVAASLLKQDPGKGSIKGKRFKAALDEGYLLQVLQGFLED</sequence>
<dbReference type="AlphaFoldDB" id="A0A5C1AAB7"/>
<dbReference type="EMBL" id="CP042425">
    <property type="protein sequence ID" value="QEL13860.1"/>
    <property type="molecule type" value="Genomic_DNA"/>
</dbReference>
<dbReference type="OrthoDB" id="291219at2"/>
<protein>
    <submittedName>
        <fullName evidence="5">ISAs1 family transposase</fullName>
    </submittedName>
</protein>
<dbReference type="InterPro" id="IPR032806">
    <property type="entry name" value="YbfD_N"/>
</dbReference>
<reference evidence="7" key="1">
    <citation type="submission" date="2019-08" db="EMBL/GenBank/DDBJ databases">
        <title>Limnoglobus roseus gen. nov., sp. nov., a novel freshwater planctomycete with a giant genome from the family Gemmataceae.</title>
        <authorList>
            <person name="Kulichevskaya I.S."/>
            <person name="Naumoff D.G."/>
            <person name="Miroshnikov K."/>
            <person name="Ivanova A."/>
            <person name="Philippov D.A."/>
            <person name="Hakobyan A."/>
            <person name="Rijpstra I.C."/>
            <person name="Sinninghe Damste J.S."/>
            <person name="Liesack W."/>
            <person name="Dedysh S.N."/>
        </authorList>
    </citation>
    <scope>NUCLEOTIDE SEQUENCE [LARGE SCALE GENOMIC DNA]</scope>
    <source>
        <strain evidence="7">PX52</strain>
    </source>
</reference>
<gene>
    <name evidence="3" type="ORF">PX52LOC_00718</name>
    <name evidence="4" type="ORF">PX52LOC_02733</name>
    <name evidence="5" type="ORF">PX52LOC_03274</name>
    <name evidence="6" type="ORF">PX52LOC_07004</name>
</gene>
<dbReference type="PANTHER" id="PTHR30298">
    <property type="entry name" value="H REPEAT-ASSOCIATED PREDICTED TRANSPOSASE"/>
    <property type="match status" value="1"/>
</dbReference>
<evidence type="ECO:0000259" key="1">
    <source>
        <dbReference type="Pfam" id="PF01609"/>
    </source>
</evidence>
<dbReference type="KEGG" id="lrs:PX52LOC_07004"/>
<dbReference type="KEGG" id="lrs:PX52LOC_02733"/>
<dbReference type="EMBL" id="CP042425">
    <property type="protein sequence ID" value="QEL19922.1"/>
    <property type="molecule type" value="Genomic_DNA"/>
</dbReference>
<dbReference type="KEGG" id="lrs:PX52LOC_00718"/>
<evidence type="ECO:0000313" key="5">
    <source>
        <dbReference type="EMBL" id="QEL16329.1"/>
    </source>
</evidence>
<feature type="domain" description="H repeat-associated protein N-terminal" evidence="2">
    <location>
        <begin position="10"/>
        <end position="96"/>
    </location>
</feature>
<accession>A0A5C1AAB7</accession>